<dbReference type="Proteomes" id="UP000614287">
    <property type="component" value="Unassembled WGS sequence"/>
</dbReference>
<feature type="transmembrane region" description="Helical" evidence="6">
    <location>
        <begin position="433"/>
        <end position="452"/>
    </location>
</feature>
<sequence>MNLSSLAAPLNTRIWRLTSLLILGFASGLPLALTGQALQAWLTTAGLSVAAIGIFSLVTQPYAYKFIWAPLMDRFEPPLLGRRRGWLVMMQLLLALIIFLMSQLDPVANTLEFSLMAVAVAFLSSSQDIVIDAYRTDIAPKEERGLSASLGVFGYRIGMIVSGGISFILADAWGWGAVYRLMAMVMVGLAVFSIFTPLIPDDEKQPQRQRDFGRFVLMATAAGLGFYMVRWLLVQWVFPAPDSLGMLRPVMLGLIPLAGALLASVSMGNALKFEAREDVNGFIYMLFGVLIGYYIGDALAQWLNPWMTVQFTEAGLAVAFVPKWVSLAETLIILTFALPGAYWGARLARFQLLLTPLRHYFDRDAAWLFLWLIIFYKLGDAFAGNLTTTFLLKGVQFSQTEVGLVNKMFGMFATIGGALLGGALMLRLGLFRSLVLFGLLQAASNLGFWVLAEYGKDAWGHFTLATGSVTQVLTGSQASGADVVVDWLLLFVVCFENITGGMGTAAFVALLMGLSSSGHSLVHYALLSAFATLGRIYVGPISGVLSETIGWPHFFIFATVMAIPGLWLLIHMKTRIRQLAD</sequence>
<gene>
    <name evidence="7" type="ORF">GCM10009007_20330</name>
</gene>
<accession>A0A8J3CP24</accession>
<feature type="transmembrane region" description="Helical" evidence="6">
    <location>
        <begin position="44"/>
        <end position="64"/>
    </location>
</feature>
<feature type="transmembrane region" description="Helical" evidence="6">
    <location>
        <begin position="283"/>
        <end position="304"/>
    </location>
</feature>
<evidence type="ECO:0000256" key="1">
    <source>
        <dbReference type="ARBA" id="ARBA00004141"/>
    </source>
</evidence>
<evidence type="ECO:0000256" key="2">
    <source>
        <dbReference type="ARBA" id="ARBA00022448"/>
    </source>
</evidence>
<dbReference type="InterPro" id="IPR036259">
    <property type="entry name" value="MFS_trans_sf"/>
</dbReference>
<feature type="transmembrane region" description="Helical" evidence="6">
    <location>
        <begin position="550"/>
        <end position="570"/>
    </location>
</feature>
<dbReference type="NCBIfam" id="TIGR00901">
    <property type="entry name" value="2A0125"/>
    <property type="match status" value="1"/>
</dbReference>
<dbReference type="RefSeq" id="WP_189493859.1">
    <property type="nucleotide sequence ID" value="NZ_BMZG01000014.1"/>
</dbReference>
<name>A0A8J3CP24_9BURK</name>
<dbReference type="EMBL" id="BMZG01000014">
    <property type="protein sequence ID" value="GHA79217.1"/>
    <property type="molecule type" value="Genomic_DNA"/>
</dbReference>
<keyword evidence="2" id="KW-0813">Transport</keyword>
<organism evidence="7 8">
    <name type="scientific">Formosimonas limnophila</name>
    <dbReference type="NCBI Taxonomy" id="1384487"/>
    <lineage>
        <taxon>Bacteria</taxon>
        <taxon>Pseudomonadati</taxon>
        <taxon>Pseudomonadota</taxon>
        <taxon>Betaproteobacteria</taxon>
        <taxon>Burkholderiales</taxon>
        <taxon>Burkholderiaceae</taxon>
        <taxon>Formosimonas</taxon>
    </lineage>
</organism>
<dbReference type="GO" id="GO:0016020">
    <property type="term" value="C:membrane"/>
    <property type="evidence" value="ECO:0007669"/>
    <property type="project" value="UniProtKB-SubCell"/>
</dbReference>
<feature type="transmembrane region" description="Helical" evidence="6">
    <location>
        <begin position="408"/>
        <end position="426"/>
    </location>
</feature>
<feature type="transmembrane region" description="Helical" evidence="6">
    <location>
        <begin position="366"/>
        <end position="388"/>
    </location>
</feature>
<evidence type="ECO:0008006" key="9">
    <source>
        <dbReference type="Google" id="ProtNLM"/>
    </source>
</evidence>
<feature type="transmembrane region" description="Helical" evidence="6">
    <location>
        <begin position="212"/>
        <end position="238"/>
    </location>
</feature>
<keyword evidence="5 6" id="KW-0472">Membrane</keyword>
<keyword evidence="4 6" id="KW-1133">Transmembrane helix</keyword>
<feature type="transmembrane region" description="Helical" evidence="6">
    <location>
        <begin position="487"/>
        <end position="514"/>
    </location>
</feature>
<feature type="transmembrane region" description="Helical" evidence="6">
    <location>
        <begin position="113"/>
        <end position="134"/>
    </location>
</feature>
<dbReference type="AlphaFoldDB" id="A0A8J3CP24"/>
<evidence type="ECO:0000256" key="6">
    <source>
        <dbReference type="SAM" id="Phobius"/>
    </source>
</evidence>
<evidence type="ECO:0000313" key="8">
    <source>
        <dbReference type="Proteomes" id="UP000614287"/>
    </source>
</evidence>
<evidence type="ECO:0000313" key="7">
    <source>
        <dbReference type="EMBL" id="GHA79217.1"/>
    </source>
</evidence>
<feature type="transmembrane region" description="Helical" evidence="6">
    <location>
        <begin position="250"/>
        <end position="271"/>
    </location>
</feature>
<proteinExistence type="predicted"/>
<comment type="subcellular location">
    <subcellularLocation>
        <location evidence="1">Membrane</location>
        <topology evidence="1">Multi-pass membrane protein</topology>
    </subcellularLocation>
</comment>
<dbReference type="Pfam" id="PF07690">
    <property type="entry name" value="MFS_1"/>
    <property type="match status" value="1"/>
</dbReference>
<evidence type="ECO:0000256" key="4">
    <source>
        <dbReference type="ARBA" id="ARBA00022989"/>
    </source>
</evidence>
<reference evidence="7" key="1">
    <citation type="journal article" date="2014" name="Int. J. Syst. Evol. Microbiol.">
        <title>Complete genome sequence of Corynebacterium casei LMG S-19264T (=DSM 44701T), isolated from a smear-ripened cheese.</title>
        <authorList>
            <consortium name="US DOE Joint Genome Institute (JGI-PGF)"/>
            <person name="Walter F."/>
            <person name="Albersmeier A."/>
            <person name="Kalinowski J."/>
            <person name="Ruckert C."/>
        </authorList>
    </citation>
    <scope>NUCLEOTIDE SEQUENCE</scope>
    <source>
        <strain evidence="7">KCTC 32501</strain>
    </source>
</reference>
<evidence type="ECO:0000256" key="5">
    <source>
        <dbReference type="ARBA" id="ARBA00023136"/>
    </source>
</evidence>
<keyword evidence="8" id="KW-1185">Reference proteome</keyword>
<feature type="transmembrane region" description="Helical" evidence="6">
    <location>
        <begin position="85"/>
        <end position="101"/>
    </location>
</feature>
<dbReference type="InterPro" id="IPR011701">
    <property type="entry name" value="MFS"/>
</dbReference>
<keyword evidence="3 6" id="KW-0812">Transmembrane</keyword>
<feature type="transmembrane region" description="Helical" evidence="6">
    <location>
        <begin position="181"/>
        <end position="200"/>
    </location>
</feature>
<feature type="transmembrane region" description="Helical" evidence="6">
    <location>
        <begin position="146"/>
        <end position="169"/>
    </location>
</feature>
<dbReference type="GO" id="GO:0022857">
    <property type="term" value="F:transmembrane transporter activity"/>
    <property type="evidence" value="ECO:0007669"/>
    <property type="project" value="InterPro"/>
</dbReference>
<dbReference type="SUPFAM" id="SSF103473">
    <property type="entry name" value="MFS general substrate transporter"/>
    <property type="match status" value="2"/>
</dbReference>
<evidence type="ECO:0000256" key="3">
    <source>
        <dbReference type="ARBA" id="ARBA00022692"/>
    </source>
</evidence>
<dbReference type="PANTHER" id="PTHR12778:SF10">
    <property type="entry name" value="MAJOR FACILITATOR SUPERFAMILY DOMAIN-CONTAINING PROTEIN 3"/>
    <property type="match status" value="1"/>
</dbReference>
<reference evidence="7" key="2">
    <citation type="submission" date="2020-09" db="EMBL/GenBank/DDBJ databases">
        <authorList>
            <person name="Sun Q."/>
            <person name="Kim S."/>
        </authorList>
    </citation>
    <scope>NUCLEOTIDE SEQUENCE</scope>
    <source>
        <strain evidence="7">KCTC 32501</strain>
    </source>
</reference>
<feature type="transmembrane region" description="Helical" evidence="6">
    <location>
        <begin position="521"/>
        <end position="538"/>
    </location>
</feature>
<dbReference type="PANTHER" id="PTHR12778">
    <property type="entry name" value="SOLUTE CARRIER FAMILY 33 ACETYL-COA TRANSPORTER -RELATED"/>
    <property type="match status" value="1"/>
</dbReference>
<dbReference type="Gene3D" id="1.20.1250.20">
    <property type="entry name" value="MFS general substrate transporter like domains"/>
    <property type="match status" value="2"/>
</dbReference>
<comment type="caution">
    <text evidence="7">The sequence shown here is derived from an EMBL/GenBank/DDBJ whole genome shotgun (WGS) entry which is preliminary data.</text>
</comment>
<dbReference type="InterPro" id="IPR004752">
    <property type="entry name" value="AmpG_permease/AT-1"/>
</dbReference>
<protein>
    <recommendedName>
        <fullName evidence="9">MFS transporter, PAT family, beta-lactamase induction signal transducer AmpG</fullName>
    </recommendedName>
</protein>
<feature type="transmembrane region" description="Helical" evidence="6">
    <location>
        <begin position="324"/>
        <end position="345"/>
    </location>
</feature>